<evidence type="ECO:0000313" key="1">
    <source>
        <dbReference type="EMBL" id="MFD2863677.1"/>
    </source>
</evidence>
<dbReference type="EMBL" id="JBHUON010000002">
    <property type="protein sequence ID" value="MFD2863677.1"/>
    <property type="molecule type" value="Genomic_DNA"/>
</dbReference>
<reference evidence="2" key="1">
    <citation type="journal article" date="2019" name="Int. J. Syst. Evol. Microbiol.">
        <title>The Global Catalogue of Microorganisms (GCM) 10K type strain sequencing project: providing services to taxonomists for standard genome sequencing and annotation.</title>
        <authorList>
            <consortium name="The Broad Institute Genomics Platform"/>
            <consortium name="The Broad Institute Genome Sequencing Center for Infectious Disease"/>
            <person name="Wu L."/>
            <person name="Ma J."/>
        </authorList>
    </citation>
    <scope>NUCLEOTIDE SEQUENCE [LARGE SCALE GENOMIC DNA]</scope>
    <source>
        <strain evidence="2">KCTC 52232</strain>
    </source>
</reference>
<proteinExistence type="predicted"/>
<accession>A0ABW5XKQ8</accession>
<sequence>MPNIKLSYLYRDSANYKTHGYVVFTNPKEISLKEAESYVSSKLIDGEYFYANQWQVPDLFPATFNPSDDPTWHELESVELTNEPATFPHRPIRSP</sequence>
<dbReference type="RefSeq" id="WP_377123432.1">
    <property type="nucleotide sequence ID" value="NZ_JBHUHN010000001.1"/>
</dbReference>
<organism evidence="1 2">
    <name type="scientific">Mucilaginibacter antarcticus</name>
    <dbReference type="NCBI Taxonomy" id="1855725"/>
    <lineage>
        <taxon>Bacteria</taxon>
        <taxon>Pseudomonadati</taxon>
        <taxon>Bacteroidota</taxon>
        <taxon>Sphingobacteriia</taxon>
        <taxon>Sphingobacteriales</taxon>
        <taxon>Sphingobacteriaceae</taxon>
        <taxon>Mucilaginibacter</taxon>
    </lineage>
</organism>
<dbReference type="Proteomes" id="UP001597601">
    <property type="component" value="Unassembled WGS sequence"/>
</dbReference>
<comment type="caution">
    <text evidence="1">The sequence shown here is derived from an EMBL/GenBank/DDBJ whole genome shotgun (WGS) entry which is preliminary data.</text>
</comment>
<keyword evidence="2" id="KW-1185">Reference proteome</keyword>
<name>A0ABW5XKQ8_9SPHI</name>
<gene>
    <name evidence="1" type="ORF">ACFSYC_03160</name>
</gene>
<protein>
    <submittedName>
        <fullName evidence="1">Uncharacterized protein</fullName>
    </submittedName>
</protein>
<evidence type="ECO:0000313" key="2">
    <source>
        <dbReference type="Proteomes" id="UP001597601"/>
    </source>
</evidence>